<accession>A0A137NQF5</accession>
<dbReference type="AlphaFoldDB" id="A0A137NQF5"/>
<gene>
    <name evidence="2" type="ORF">CONCODRAFT_87972</name>
</gene>
<sequence length="123" mass="14019">MPTVNPEEINESVDYLTSKLTVIPSSEKLTKELNSTLQKSNNLVQEVSKLEENFNSIDTVELNSIHQALQTLEQTYSEIDAYEVIINGVIEKVNKIDVELAKEEQVIKNLRDPLFSQLPFIKK</sequence>
<evidence type="ECO:0000256" key="1">
    <source>
        <dbReference type="SAM" id="Coils"/>
    </source>
</evidence>
<dbReference type="EMBL" id="KQ965026">
    <property type="protein sequence ID" value="KXN64996.1"/>
    <property type="molecule type" value="Genomic_DNA"/>
</dbReference>
<reference evidence="2 3" key="1">
    <citation type="journal article" date="2015" name="Genome Biol. Evol.">
        <title>Phylogenomic analyses indicate that early fungi evolved digesting cell walls of algal ancestors of land plants.</title>
        <authorList>
            <person name="Chang Y."/>
            <person name="Wang S."/>
            <person name="Sekimoto S."/>
            <person name="Aerts A.L."/>
            <person name="Choi C."/>
            <person name="Clum A."/>
            <person name="LaButti K.M."/>
            <person name="Lindquist E.A."/>
            <person name="Yee Ngan C."/>
            <person name="Ohm R.A."/>
            <person name="Salamov A.A."/>
            <person name="Grigoriev I.V."/>
            <person name="Spatafora J.W."/>
            <person name="Berbee M.L."/>
        </authorList>
    </citation>
    <scope>NUCLEOTIDE SEQUENCE [LARGE SCALE GENOMIC DNA]</scope>
    <source>
        <strain evidence="2 3">NRRL 28638</strain>
    </source>
</reference>
<organism evidence="2 3">
    <name type="scientific">Conidiobolus coronatus (strain ATCC 28846 / CBS 209.66 / NRRL 28638)</name>
    <name type="common">Delacroixia coronata</name>
    <dbReference type="NCBI Taxonomy" id="796925"/>
    <lineage>
        <taxon>Eukaryota</taxon>
        <taxon>Fungi</taxon>
        <taxon>Fungi incertae sedis</taxon>
        <taxon>Zoopagomycota</taxon>
        <taxon>Entomophthoromycotina</taxon>
        <taxon>Entomophthoromycetes</taxon>
        <taxon>Entomophthorales</taxon>
        <taxon>Ancylistaceae</taxon>
        <taxon>Conidiobolus</taxon>
    </lineage>
</organism>
<protein>
    <recommendedName>
        <fullName evidence="4">Biogenesis of lysosome-related organelles complex 1 subunit 2</fullName>
    </recommendedName>
</protein>
<name>A0A137NQF5_CONC2</name>
<proteinExistence type="predicted"/>
<keyword evidence="3" id="KW-1185">Reference proteome</keyword>
<evidence type="ECO:0000313" key="2">
    <source>
        <dbReference type="EMBL" id="KXN64996.1"/>
    </source>
</evidence>
<feature type="coiled-coil region" evidence="1">
    <location>
        <begin position="26"/>
        <end position="53"/>
    </location>
</feature>
<dbReference type="Proteomes" id="UP000070444">
    <property type="component" value="Unassembled WGS sequence"/>
</dbReference>
<keyword evidence="1" id="KW-0175">Coiled coil</keyword>
<evidence type="ECO:0008006" key="4">
    <source>
        <dbReference type="Google" id="ProtNLM"/>
    </source>
</evidence>
<evidence type="ECO:0000313" key="3">
    <source>
        <dbReference type="Proteomes" id="UP000070444"/>
    </source>
</evidence>